<reference evidence="2 3" key="1">
    <citation type="submission" date="2016-11" db="EMBL/GenBank/DDBJ databases">
        <authorList>
            <person name="Jaros S."/>
            <person name="Januszkiewicz K."/>
            <person name="Wedrychowicz H."/>
        </authorList>
    </citation>
    <scope>NUCLEOTIDE SEQUENCE [LARGE SCALE GENOMIC DNA]</scope>
    <source>
        <strain evidence="2 3">DSM 26991</strain>
    </source>
</reference>
<dbReference type="Proteomes" id="UP000184509">
    <property type="component" value="Unassembled WGS sequence"/>
</dbReference>
<keyword evidence="1" id="KW-0732">Signal</keyword>
<sequence length="425" mass="47427">MIGARNISLLCLFSIFLLSCGNSKNINPDNYVLFDDNGGLRNCPVPDPIYKTGKIKCFIESSGSMAGFFQANKITGFKSDVWSVLNEFYGKIDSVRLFRDASEPVEKMALADFRRDMNTGNFRFAGSTQIPQMLKDVVLSLGKNDVGMFISDMKYSPMGSQADVLLTQYGTDVKNVIKNTPYAFSIIGLTSSYITGRGKTVENSPYYIILIGNDLPVNKMKQRIMQSIRKENLLGEISFYRTEFPTPMYTLLANKGIVNGITYESNNKLYYTIGDINKESDVTFYLAADLTKLPYYLFSDNKLLMQQLEVKADGARATIEELTDSASFDFGNGSREAANKVHATHFIKIKVSDILDGSTQVSVSVKRKEAGWVSAVCGAKYEAEYDKTISFEQLISGLKGAYSADKQSKYYYNSPFIVLITEGKR</sequence>
<gene>
    <name evidence="2" type="ORF">SAMN05444405_1038</name>
</gene>
<organism evidence="2 3">
    <name type="scientific">Bacteroides luti</name>
    <dbReference type="NCBI Taxonomy" id="1297750"/>
    <lineage>
        <taxon>Bacteria</taxon>
        <taxon>Pseudomonadati</taxon>
        <taxon>Bacteroidota</taxon>
        <taxon>Bacteroidia</taxon>
        <taxon>Bacteroidales</taxon>
        <taxon>Bacteroidaceae</taxon>
        <taxon>Bacteroides</taxon>
    </lineage>
</organism>
<evidence type="ECO:0000313" key="3">
    <source>
        <dbReference type="Proteomes" id="UP000184509"/>
    </source>
</evidence>
<feature type="signal peptide" evidence="1">
    <location>
        <begin position="1"/>
        <end position="19"/>
    </location>
</feature>
<evidence type="ECO:0000313" key="2">
    <source>
        <dbReference type="EMBL" id="SHE77110.1"/>
    </source>
</evidence>
<dbReference type="STRING" id="1297750.SAMN05444405_1038"/>
<dbReference type="PROSITE" id="PS51257">
    <property type="entry name" value="PROKAR_LIPOPROTEIN"/>
    <property type="match status" value="1"/>
</dbReference>
<keyword evidence="3" id="KW-1185">Reference proteome</keyword>
<feature type="chain" id="PRO_5012770363" evidence="1">
    <location>
        <begin position="20"/>
        <end position="425"/>
    </location>
</feature>
<protein>
    <submittedName>
        <fullName evidence="2">Uncharacterized protein</fullName>
    </submittedName>
</protein>
<proteinExistence type="predicted"/>
<dbReference type="AlphaFoldDB" id="A0A1M4W7I5"/>
<dbReference type="RefSeq" id="WP_073399229.1">
    <property type="nucleotide sequence ID" value="NZ_FQTV01000003.1"/>
</dbReference>
<evidence type="ECO:0000256" key="1">
    <source>
        <dbReference type="SAM" id="SignalP"/>
    </source>
</evidence>
<dbReference type="EMBL" id="FQTV01000003">
    <property type="protein sequence ID" value="SHE77110.1"/>
    <property type="molecule type" value="Genomic_DNA"/>
</dbReference>
<dbReference type="OrthoDB" id="1067458at2"/>
<name>A0A1M4W7I5_9BACE</name>
<accession>A0A1M4W7I5</accession>